<reference evidence="1" key="1">
    <citation type="submission" date="2024-12" db="EMBL/GenBank/DDBJ databases">
        <title>Comparative genomics and development of molecular markers within Purpureocillium lilacinum and among Purpureocillium species.</title>
        <authorList>
            <person name="Yeh Z.-Y."/>
            <person name="Ni N.-T."/>
            <person name="Lo P.-H."/>
            <person name="Mushyakhwo K."/>
            <person name="Lin C.-F."/>
            <person name="Nai Y.-S."/>
        </authorList>
    </citation>
    <scope>NUCLEOTIDE SEQUENCE</scope>
    <source>
        <strain evidence="1">NCHU-NPUST-175</strain>
    </source>
</reference>
<comment type="caution">
    <text evidence="1">The sequence shown here is derived from an EMBL/GenBank/DDBJ whole genome shotgun (WGS) entry which is preliminary data.</text>
</comment>
<dbReference type="EMBL" id="JBGNUJ010000003">
    <property type="protein sequence ID" value="KAL3961906.1"/>
    <property type="molecule type" value="Genomic_DNA"/>
</dbReference>
<proteinExistence type="predicted"/>
<protein>
    <submittedName>
        <fullName evidence="1">Uncharacterized protein</fullName>
    </submittedName>
</protein>
<accession>A0ACC4DZV1</accession>
<keyword evidence="2" id="KW-1185">Reference proteome</keyword>
<organism evidence="1 2">
    <name type="scientific">Purpureocillium lilacinum</name>
    <name type="common">Paecilomyces lilacinus</name>
    <dbReference type="NCBI Taxonomy" id="33203"/>
    <lineage>
        <taxon>Eukaryota</taxon>
        <taxon>Fungi</taxon>
        <taxon>Dikarya</taxon>
        <taxon>Ascomycota</taxon>
        <taxon>Pezizomycotina</taxon>
        <taxon>Sordariomycetes</taxon>
        <taxon>Hypocreomycetidae</taxon>
        <taxon>Hypocreales</taxon>
        <taxon>Ophiocordycipitaceae</taxon>
        <taxon>Purpureocillium</taxon>
    </lineage>
</organism>
<sequence>MTAPVVVAAGARARACSYLNGSFPPVPFLPATSDGDDVVEPWVDITTRGRRPPKAVAQRQPVGRSVPLHDMTVARIPSSPSVVALVPGAQPGRRRDQQQHARLRPRPPTGLMDVVVVVAVPDLGSPDIRPARLAVLSRSITPPRWGTLSGARWLGCVLKLARRCTRKVLTFTGAGCKASSSAPPPSRRRMKDNNNNPGTFVAIRTQSDQDGRDPTPASHPASSPYTISAVRASALPPFPHGIQRISHPTPSSRPSEIDVNLPTSSSPTVPV</sequence>
<gene>
    <name evidence="1" type="ORF">ACCO45_003429</name>
</gene>
<evidence type="ECO:0000313" key="1">
    <source>
        <dbReference type="EMBL" id="KAL3961906.1"/>
    </source>
</evidence>
<name>A0ACC4DZV1_PURLI</name>
<dbReference type="Proteomes" id="UP001638806">
    <property type="component" value="Unassembled WGS sequence"/>
</dbReference>
<evidence type="ECO:0000313" key="2">
    <source>
        <dbReference type="Proteomes" id="UP001638806"/>
    </source>
</evidence>